<dbReference type="RefSeq" id="WP_139378681.1">
    <property type="nucleotide sequence ID" value="NZ_FUYS01000006.1"/>
</dbReference>
<evidence type="ECO:0008006" key="3">
    <source>
        <dbReference type="Google" id="ProtNLM"/>
    </source>
</evidence>
<accession>A0A1T5DAM6</accession>
<dbReference type="EMBL" id="FUYS01000006">
    <property type="protein sequence ID" value="SKB68666.1"/>
    <property type="molecule type" value="Genomic_DNA"/>
</dbReference>
<proteinExistence type="predicted"/>
<protein>
    <recommendedName>
        <fullName evidence="3">Four-helix bundle copper-binding protein</fullName>
    </recommendedName>
</protein>
<name>A0A1T5DAM6_9SPHI</name>
<dbReference type="STRING" id="623280.SAMN05660226_02656"/>
<sequence>MDERYHAVLEKLWHCALSSEKCAAACLASERVGALATCIRLSQDCADTCMLLVRSIKRKSVLVPSLLAVCDFVCKLCAEECDKQEEDYCQQCAAACLLCSEACRQFINDH</sequence>
<dbReference type="PANTHER" id="PTHR37310">
    <property type="entry name" value="CYTOPLASMIC PROTEIN-RELATED"/>
    <property type="match status" value="1"/>
</dbReference>
<organism evidence="1 2">
    <name type="scientific">Parapedobacter luteus</name>
    <dbReference type="NCBI Taxonomy" id="623280"/>
    <lineage>
        <taxon>Bacteria</taxon>
        <taxon>Pseudomonadati</taxon>
        <taxon>Bacteroidota</taxon>
        <taxon>Sphingobacteriia</taxon>
        <taxon>Sphingobacteriales</taxon>
        <taxon>Sphingobacteriaceae</taxon>
        <taxon>Parapedobacter</taxon>
    </lineage>
</organism>
<dbReference type="Proteomes" id="UP000190541">
    <property type="component" value="Unassembled WGS sequence"/>
</dbReference>
<dbReference type="OrthoDB" id="5396211at2"/>
<gene>
    <name evidence="1" type="ORF">SAMN05660226_02656</name>
</gene>
<evidence type="ECO:0000313" key="2">
    <source>
        <dbReference type="Proteomes" id="UP000190541"/>
    </source>
</evidence>
<dbReference type="AlphaFoldDB" id="A0A1T5DAM6"/>
<dbReference type="InterPro" id="IPR005560">
    <property type="entry name" value="Csp_YhjQ"/>
</dbReference>
<keyword evidence="2" id="KW-1185">Reference proteome</keyword>
<evidence type="ECO:0000313" key="1">
    <source>
        <dbReference type="EMBL" id="SKB68666.1"/>
    </source>
</evidence>
<reference evidence="1 2" key="1">
    <citation type="submission" date="2017-02" db="EMBL/GenBank/DDBJ databases">
        <authorList>
            <person name="Peterson S.W."/>
        </authorList>
    </citation>
    <scope>NUCLEOTIDE SEQUENCE [LARGE SCALE GENOMIC DNA]</scope>
    <source>
        <strain evidence="1 2">DSM 22899</strain>
    </source>
</reference>
<dbReference type="Pfam" id="PF03860">
    <property type="entry name" value="Csp"/>
    <property type="match status" value="1"/>
</dbReference>
<dbReference type="InterPro" id="IPR044543">
    <property type="entry name" value="YHJQ-like"/>
</dbReference>
<dbReference type="CDD" id="cd08026">
    <property type="entry name" value="DUF326"/>
    <property type="match status" value="1"/>
</dbReference>
<dbReference type="PANTHER" id="PTHR37310:SF1">
    <property type="entry name" value="CYTOPLASMIC PROTEIN"/>
    <property type="match status" value="1"/>
</dbReference>
<dbReference type="Gene3D" id="1.20.1270.360">
    <property type="match status" value="1"/>
</dbReference>